<dbReference type="EMBL" id="MT107156">
    <property type="protein sequence ID" value="QIS49078.1"/>
    <property type="molecule type" value="Genomic_DNA"/>
</dbReference>
<feature type="domain" description="Homing endonuclease LAGLIDADG" evidence="1">
    <location>
        <begin position="49"/>
        <end position="142"/>
    </location>
</feature>
<dbReference type="GeneID" id="54603094"/>
<dbReference type="GO" id="GO:0004519">
    <property type="term" value="F:endonuclease activity"/>
    <property type="evidence" value="ECO:0007669"/>
    <property type="project" value="UniProtKB-KW"/>
</dbReference>
<proteinExistence type="predicted"/>
<keyword evidence="2" id="KW-0540">Nuclease</keyword>
<geneLocation type="mitochondrion" evidence="2"/>
<dbReference type="RefSeq" id="YP_009763299.1">
    <property type="nucleotide sequence ID" value="NC_047289.1"/>
</dbReference>
<dbReference type="SUPFAM" id="SSF55608">
    <property type="entry name" value="Homing endonucleases"/>
    <property type="match status" value="1"/>
</dbReference>
<name>A0A6H0B8S2_METRR</name>
<dbReference type="InterPro" id="IPR027434">
    <property type="entry name" value="Homing_endonucl"/>
</dbReference>
<gene>
    <name evidence="2" type="primary">orf205</name>
</gene>
<dbReference type="InterPro" id="IPR004860">
    <property type="entry name" value="LAGLIDADG_dom"/>
</dbReference>
<dbReference type="Pfam" id="PF00961">
    <property type="entry name" value="LAGLIDADG_1"/>
    <property type="match status" value="1"/>
</dbReference>
<protein>
    <submittedName>
        <fullName evidence="2">LAGLIDADG endonuclease</fullName>
    </submittedName>
</protein>
<dbReference type="GO" id="GO:0005739">
    <property type="term" value="C:mitochondrion"/>
    <property type="evidence" value="ECO:0007669"/>
    <property type="project" value="UniProtKB-ARBA"/>
</dbReference>
<reference evidence="2" key="1">
    <citation type="journal article" date="2020" name="Mitochondrial DNA Part B Resour">
        <title>Complete mitogenome of the entomopathogenic fungus Metarhizium rileyi.</title>
        <authorList>
            <person name="Zhang S."/>
            <person name="Ren L.-Y."/>
            <person name="Zhang Y.-J."/>
        </authorList>
    </citation>
    <scope>NUCLEOTIDE SEQUENCE</scope>
    <source>
        <strain evidence="2">RCEF 4871</strain>
    </source>
</reference>
<keyword evidence="2" id="KW-0496">Mitochondrion</keyword>
<dbReference type="PANTHER" id="PTHR36181:SF4">
    <property type="entry name" value="LAGLIDADG ENDONUCLEASE"/>
    <property type="match status" value="1"/>
</dbReference>
<evidence type="ECO:0000259" key="1">
    <source>
        <dbReference type="Pfam" id="PF00961"/>
    </source>
</evidence>
<sequence length="205" mass="23477">MRLIAGTVTNMGVKRSLFTKVSCRKLHSSPNQQERLNKLVQDENYKFWLGGFVEGEGSLVVSLVKNPRVTHGLALQPEFNVVQHENGIDILYSLQAIFEAKGSVHKKSGSQDVWVYSLKGTQNLHTLVLPFFNKYVITYSSKFKGEVFYKFSLIINKLNDNRNKTFSKEEIIDLIKLVYSYNPDTKGKSRKRTLQETIDIINQNT</sequence>
<accession>A0A6H0B8S2</accession>
<dbReference type="AlphaFoldDB" id="A0A6H0B8S2"/>
<keyword evidence="2" id="KW-0378">Hydrolase</keyword>
<dbReference type="InterPro" id="IPR051289">
    <property type="entry name" value="LAGLIDADG_Endonuclease"/>
</dbReference>
<dbReference type="PANTHER" id="PTHR36181">
    <property type="entry name" value="INTRON-ENCODED ENDONUCLEASE AI3-RELATED"/>
    <property type="match status" value="1"/>
</dbReference>
<dbReference type="Gene3D" id="3.10.28.10">
    <property type="entry name" value="Homing endonucleases"/>
    <property type="match status" value="1"/>
</dbReference>
<organism evidence="2">
    <name type="scientific">Metarhizium rileyi (strain RCEF 4871)</name>
    <name type="common">Nomuraea rileyi</name>
    <dbReference type="NCBI Taxonomy" id="1649241"/>
    <lineage>
        <taxon>Eukaryota</taxon>
        <taxon>Fungi</taxon>
        <taxon>Dikarya</taxon>
        <taxon>Ascomycota</taxon>
        <taxon>Pezizomycotina</taxon>
        <taxon>Sordariomycetes</taxon>
        <taxon>Hypocreomycetidae</taxon>
        <taxon>Hypocreales</taxon>
        <taxon>Clavicipitaceae</taxon>
        <taxon>Metarhizium</taxon>
    </lineage>
</organism>
<keyword evidence="2" id="KW-0255">Endonuclease</keyword>
<evidence type="ECO:0000313" key="2">
    <source>
        <dbReference type="EMBL" id="QIS49078.1"/>
    </source>
</evidence>